<dbReference type="GO" id="GO:0034497">
    <property type="term" value="P:protein localization to phagophore assembly site"/>
    <property type="evidence" value="ECO:0007669"/>
    <property type="project" value="TreeGrafter"/>
</dbReference>
<feature type="transmembrane region" description="Helical" evidence="19">
    <location>
        <begin position="409"/>
        <end position="429"/>
    </location>
</feature>
<dbReference type="Pfam" id="PF04109">
    <property type="entry name" value="ATG9"/>
    <property type="match status" value="1"/>
</dbReference>
<evidence type="ECO:0000313" key="21">
    <source>
        <dbReference type="Proteomes" id="UP000238350"/>
    </source>
</evidence>
<dbReference type="STRING" id="45607.A0A2T0FFH3"/>
<evidence type="ECO:0000256" key="19">
    <source>
        <dbReference type="RuleBase" id="RU364027"/>
    </source>
</evidence>
<dbReference type="GO" id="GO:0030659">
    <property type="term" value="C:cytoplasmic vesicle membrane"/>
    <property type="evidence" value="ECO:0007669"/>
    <property type="project" value="UniProtKB-SubCell"/>
</dbReference>
<comment type="function">
    <text evidence="19">Phospholipid scramblase involved in autophagy. Cycles between the preautophagosomal structure/phagophore assembly site (PAS) and the cytoplasmic vesicle pool and supplies membrane for the growing autophagosome. Lipid scramblase activity plays a key role in preautophagosomal structure/phagophore assembly by distributing the phospholipids that arrive through ATG2 from the cytoplasmic to the luminal leaflet of the bilayer, thereby driving autophagosomal membrane expansion.</text>
</comment>
<comment type="catalytic activity">
    <reaction evidence="18">
        <text>a 1,2-diacyl-sn-glycero-3-phosphocholine(in) = a 1,2-diacyl-sn-glycero-3-phosphocholine(out)</text>
        <dbReference type="Rhea" id="RHEA:38571"/>
        <dbReference type="ChEBI" id="CHEBI:57643"/>
    </reaction>
</comment>
<evidence type="ECO:0000256" key="9">
    <source>
        <dbReference type="ARBA" id="ARBA00022989"/>
    </source>
</evidence>
<dbReference type="GO" id="GO:0005776">
    <property type="term" value="C:autophagosome"/>
    <property type="evidence" value="ECO:0007669"/>
    <property type="project" value="TreeGrafter"/>
</dbReference>
<evidence type="ECO:0000256" key="17">
    <source>
        <dbReference type="ARBA" id="ARBA00024621"/>
    </source>
</evidence>
<evidence type="ECO:0000256" key="2">
    <source>
        <dbReference type="ARBA" id="ARBA00004477"/>
    </source>
</evidence>
<accession>A0A2T0FFH3</accession>
<keyword evidence="12 19" id="KW-0445">Lipid transport</keyword>
<dbReference type="GeneID" id="36515115"/>
<keyword evidence="11" id="KW-0333">Golgi apparatus</keyword>
<gene>
    <name evidence="20" type="ORF">B9G98_01366</name>
</gene>
<name>A0A2T0FFH3_9ASCO</name>
<evidence type="ECO:0000256" key="4">
    <source>
        <dbReference type="ARBA" id="ARBA00004653"/>
    </source>
</evidence>
<dbReference type="GO" id="GO:0005789">
    <property type="term" value="C:endoplasmic reticulum membrane"/>
    <property type="evidence" value="ECO:0007669"/>
    <property type="project" value="UniProtKB-SubCell"/>
</dbReference>
<keyword evidence="13 19" id="KW-0472">Membrane</keyword>
<evidence type="ECO:0000256" key="14">
    <source>
        <dbReference type="ARBA" id="ARBA00023329"/>
    </source>
</evidence>
<comment type="catalytic activity">
    <reaction evidence="16">
        <text>a 1,2-diacyl-sn-glycero-3-phosphoethanolamine(in) = a 1,2-diacyl-sn-glycero-3-phosphoethanolamine(out)</text>
        <dbReference type="Rhea" id="RHEA:38895"/>
        <dbReference type="ChEBI" id="CHEBI:64612"/>
    </reaction>
</comment>
<evidence type="ECO:0000256" key="6">
    <source>
        <dbReference type="ARBA" id="ARBA00018074"/>
    </source>
</evidence>
<keyword evidence="21" id="KW-1185">Reference proteome</keyword>
<evidence type="ECO:0000256" key="3">
    <source>
        <dbReference type="ARBA" id="ARBA00004511"/>
    </source>
</evidence>
<organism evidence="20 21">
    <name type="scientific">Wickerhamiella sorbophila</name>
    <dbReference type="NCBI Taxonomy" id="45607"/>
    <lineage>
        <taxon>Eukaryota</taxon>
        <taxon>Fungi</taxon>
        <taxon>Dikarya</taxon>
        <taxon>Ascomycota</taxon>
        <taxon>Saccharomycotina</taxon>
        <taxon>Dipodascomycetes</taxon>
        <taxon>Dipodascales</taxon>
        <taxon>Trichomonascaceae</taxon>
        <taxon>Wickerhamiella</taxon>
    </lineage>
</organism>
<proteinExistence type="inferred from homology"/>
<evidence type="ECO:0000256" key="5">
    <source>
        <dbReference type="ARBA" id="ARBA00006185"/>
    </source>
</evidence>
<protein>
    <recommendedName>
        <fullName evidence="6 19">Autophagy-related protein 9</fullName>
    </recommendedName>
</protein>
<evidence type="ECO:0000256" key="12">
    <source>
        <dbReference type="ARBA" id="ARBA00023055"/>
    </source>
</evidence>
<comment type="subcellular location">
    <subcellularLocation>
        <location evidence="1">Cytoplasmic vesicle membrane</location>
        <topology evidence="1">Multi-pass membrane protein</topology>
    </subcellularLocation>
    <subcellularLocation>
        <location evidence="2">Endoplasmic reticulum membrane</location>
        <topology evidence="2">Multi-pass membrane protein</topology>
    </subcellularLocation>
    <subcellularLocation>
        <location evidence="4">Golgi apparatus membrane</location>
        <topology evidence="4">Multi-pass membrane protein</topology>
    </subcellularLocation>
    <subcellularLocation>
        <location evidence="3 19">Preautophagosomal structure membrane</location>
        <topology evidence="3 19">Multi-pass membrane protein</topology>
    </subcellularLocation>
</comment>
<dbReference type="GO" id="GO:0061709">
    <property type="term" value="P:reticulophagy"/>
    <property type="evidence" value="ECO:0007669"/>
    <property type="project" value="TreeGrafter"/>
</dbReference>
<dbReference type="Proteomes" id="UP000238350">
    <property type="component" value="Unassembled WGS sequence"/>
</dbReference>
<feature type="transmembrane region" description="Helical" evidence="19">
    <location>
        <begin position="375"/>
        <end position="397"/>
    </location>
</feature>
<evidence type="ECO:0000256" key="15">
    <source>
        <dbReference type="ARBA" id="ARBA00024479"/>
    </source>
</evidence>
<keyword evidence="10 19" id="KW-0072">Autophagy</keyword>
<dbReference type="PANTHER" id="PTHR13038:SF10">
    <property type="entry name" value="AUTOPHAGY-RELATED PROTEIN 9"/>
    <property type="match status" value="1"/>
</dbReference>
<dbReference type="EMBL" id="NDIQ01000001">
    <property type="protein sequence ID" value="PRT53746.1"/>
    <property type="molecule type" value="Genomic_DNA"/>
</dbReference>
<feature type="transmembrane region" description="Helical" evidence="19">
    <location>
        <begin position="290"/>
        <end position="314"/>
    </location>
</feature>
<keyword evidence="7 19" id="KW-0813">Transport</keyword>
<feature type="transmembrane region" description="Helical" evidence="19">
    <location>
        <begin position="130"/>
        <end position="148"/>
    </location>
</feature>
<comment type="caution">
    <text evidence="20">The sequence shown here is derived from an EMBL/GenBank/DDBJ whole genome shotgun (WGS) entry which is preliminary data.</text>
</comment>
<dbReference type="GO" id="GO:0006869">
    <property type="term" value="P:lipid transport"/>
    <property type="evidence" value="ECO:0007669"/>
    <property type="project" value="UniProtKB-KW"/>
</dbReference>
<comment type="similarity">
    <text evidence="5 19">Belongs to the ATG9 family.</text>
</comment>
<evidence type="ECO:0000256" key="16">
    <source>
        <dbReference type="ARBA" id="ARBA00024615"/>
    </source>
</evidence>
<dbReference type="GO" id="GO:0034727">
    <property type="term" value="P:piecemeal microautophagy of the nucleus"/>
    <property type="evidence" value="ECO:0007669"/>
    <property type="project" value="TreeGrafter"/>
</dbReference>
<evidence type="ECO:0000256" key="8">
    <source>
        <dbReference type="ARBA" id="ARBA00022692"/>
    </source>
</evidence>
<dbReference type="InterPro" id="IPR007241">
    <property type="entry name" value="Autophagy-rel_prot_9"/>
</dbReference>
<keyword evidence="14" id="KW-0968">Cytoplasmic vesicle</keyword>
<evidence type="ECO:0000256" key="11">
    <source>
        <dbReference type="ARBA" id="ARBA00023034"/>
    </source>
</evidence>
<dbReference type="GO" id="GO:0000139">
    <property type="term" value="C:Golgi membrane"/>
    <property type="evidence" value="ECO:0007669"/>
    <property type="project" value="UniProtKB-SubCell"/>
</dbReference>
<dbReference type="OrthoDB" id="2020634at2759"/>
<dbReference type="GO" id="GO:0034045">
    <property type="term" value="C:phagophore assembly site membrane"/>
    <property type="evidence" value="ECO:0007669"/>
    <property type="project" value="UniProtKB-SubCell"/>
</dbReference>
<keyword evidence="8 19" id="KW-0812">Transmembrane</keyword>
<keyword evidence="9 19" id="KW-1133">Transmembrane helix</keyword>
<comment type="catalytic activity">
    <reaction evidence="17">
        <text>a 1,2-diacyl-sn-glycero-3-phospho-(1D-myo-inositol-3-phosphate)(in) = a 1,2-diacyl-sn-glycero-3-phospho-(1D-myo-inositol-3-phosphate)(out)</text>
        <dbReference type="Rhea" id="RHEA:67920"/>
        <dbReference type="ChEBI" id="CHEBI:58088"/>
    </reaction>
</comment>
<reference evidence="20 21" key="1">
    <citation type="submission" date="2017-04" db="EMBL/GenBank/DDBJ databases">
        <title>Genome sequencing of [Candida] sorbophila.</title>
        <authorList>
            <person name="Ahn J.O."/>
        </authorList>
    </citation>
    <scope>NUCLEOTIDE SEQUENCE [LARGE SCALE GENOMIC DNA]</scope>
    <source>
        <strain evidence="20 21">DS02</strain>
    </source>
</reference>
<dbReference type="PANTHER" id="PTHR13038">
    <property type="entry name" value="APG9 AUTOPHAGY 9"/>
    <property type="match status" value="1"/>
</dbReference>
<evidence type="ECO:0000256" key="18">
    <source>
        <dbReference type="ARBA" id="ARBA00024631"/>
    </source>
</evidence>
<sequence>MDQSIYQDEAFGNNSIPASLMLQQQEQTELPLAERTEPPLLSAEELAQWRWANVENLDVYFQEVYQYFLDKGWYCTILRRLTSMITVLFVISFAIYLGYCIDYSKLRGATTLEQIRVQHCLAKAPFHTKFLLWVFVCLWLLKCFQLVADSRRLWEMKMFYEYMLGINEQEIQTISWRQVVERIVKLKSLNLAAAGRTGEVPKARALDAHSIANRIMRQENYLIALYNKSILDLNLDVPLIGKYTFLTKTLEWSINLCILDFAFDAKGELRPVFLNEGRRTMLADGLKRRFQFLAVMNIICAPMAVLYMALYYFFRYFAEYHRDPSSMGMRTYTPLAEWRLREYNELYDIFRRRLSMSTAPALRYISQFPKERNEIVLRFIIFICSAFAAVLGTVSIFDPELLSLELTKGGSVLFYLGILGSIIAVARGMRAMESEILDPEGAMHQIAEFTHYLPDSWQGKLHTEKVKAEFCELYDLKIKVIMRDLLSIVVNPVILWYNLPESSDKIIDFFREFSVHVDELGYVCSFAVFNLDHANKMKARADALDKYYSTADGKMLKSYLNFVDFYGPNAGKAPHRRGSIHAHRMSQPSSIMENSVMGRYDQMKLSVVEETVTEPEPEPVPDTSLHDSGVFGILNKVAKGQGKQRFI</sequence>
<dbReference type="RefSeq" id="XP_024663692.1">
    <property type="nucleotide sequence ID" value="XM_024807924.1"/>
</dbReference>
<dbReference type="GO" id="GO:0000422">
    <property type="term" value="P:autophagy of mitochondrion"/>
    <property type="evidence" value="ECO:0007669"/>
    <property type="project" value="TreeGrafter"/>
</dbReference>
<evidence type="ECO:0000256" key="10">
    <source>
        <dbReference type="ARBA" id="ARBA00023006"/>
    </source>
</evidence>
<evidence type="ECO:0000256" key="7">
    <source>
        <dbReference type="ARBA" id="ARBA00022448"/>
    </source>
</evidence>
<feature type="transmembrane region" description="Helical" evidence="19">
    <location>
        <begin position="81"/>
        <end position="99"/>
    </location>
</feature>
<evidence type="ECO:0000256" key="1">
    <source>
        <dbReference type="ARBA" id="ARBA00004439"/>
    </source>
</evidence>
<evidence type="ECO:0000256" key="13">
    <source>
        <dbReference type="ARBA" id="ARBA00023136"/>
    </source>
</evidence>
<evidence type="ECO:0000313" key="20">
    <source>
        <dbReference type="EMBL" id="PRT53746.1"/>
    </source>
</evidence>
<comment type="catalytic activity">
    <reaction evidence="15">
        <text>a 1,2-diacyl-sn-glycero-3-phospho-L-serine(in) = a 1,2-diacyl-sn-glycero-3-phospho-L-serine(out)</text>
        <dbReference type="Rhea" id="RHEA:38663"/>
        <dbReference type="ChEBI" id="CHEBI:57262"/>
    </reaction>
</comment>
<dbReference type="AlphaFoldDB" id="A0A2T0FFH3"/>